<accession>A0ACC2JBN2</accession>
<protein>
    <submittedName>
        <fullName evidence="1">Uncharacterized protein</fullName>
    </submittedName>
</protein>
<evidence type="ECO:0000313" key="2">
    <source>
        <dbReference type="Proteomes" id="UP001153332"/>
    </source>
</evidence>
<proteinExistence type="predicted"/>
<comment type="caution">
    <text evidence="1">The sequence shown here is derived from an EMBL/GenBank/DDBJ whole genome shotgun (WGS) entry which is preliminary data.</text>
</comment>
<dbReference type="EMBL" id="JAPUUL010002681">
    <property type="protein sequence ID" value="KAJ8124911.1"/>
    <property type="molecule type" value="Genomic_DNA"/>
</dbReference>
<evidence type="ECO:0000313" key="1">
    <source>
        <dbReference type="EMBL" id="KAJ8124911.1"/>
    </source>
</evidence>
<reference evidence="1" key="1">
    <citation type="submission" date="2022-12" db="EMBL/GenBank/DDBJ databases">
        <title>Genome Sequence of Lasiodiplodia mahajangana.</title>
        <authorList>
            <person name="Buettner E."/>
        </authorList>
    </citation>
    <scope>NUCLEOTIDE SEQUENCE</scope>
    <source>
        <strain evidence="1">VT137</strain>
    </source>
</reference>
<name>A0ACC2JBN2_9PEZI</name>
<dbReference type="Proteomes" id="UP001153332">
    <property type="component" value="Unassembled WGS sequence"/>
</dbReference>
<keyword evidence="2" id="KW-1185">Reference proteome</keyword>
<gene>
    <name evidence="1" type="ORF">O1611_g8729</name>
</gene>
<organism evidence="1 2">
    <name type="scientific">Lasiodiplodia mahajangana</name>
    <dbReference type="NCBI Taxonomy" id="1108764"/>
    <lineage>
        <taxon>Eukaryota</taxon>
        <taxon>Fungi</taxon>
        <taxon>Dikarya</taxon>
        <taxon>Ascomycota</taxon>
        <taxon>Pezizomycotina</taxon>
        <taxon>Dothideomycetes</taxon>
        <taxon>Dothideomycetes incertae sedis</taxon>
        <taxon>Botryosphaeriales</taxon>
        <taxon>Botryosphaeriaceae</taxon>
        <taxon>Lasiodiplodia</taxon>
    </lineage>
</organism>
<sequence>MDDVIPNLLSTAMNMSRLERKQLPHNLNPTLYELRFEPDYTAHSFSGHVSISCDVVAPSHAIELHSKFINIQTATIESRGVRTTLDEAAIVYDELQETIKLNLDIEYAPGESLKIELAYVGQFKDNLKGLYQAKYTAKDENDVETEYFLAFFPCFDEPELKAEFIVSAVVDQTSLCLSNMPIEHTHPLPHSKKLVVFEKTVPMSTYLVSFVSGPLSEVKSKKSRIPLSVFCPIGTEKQAEYAIDLAASGLQLFEELFDSVYPLPKLDLVAIPDFAAAAMENWGLILFRTAYLLLDTEDSALETKQLITETVLHELSHMWFGNLVTMKYWDGLWLKEGFATLMAWMATDKLHPSWKIWDKYVSNDLQSALELDSLEASHPVEVFIADATEAKQIFDDISYKKGCCVLKMISNELGWDRFLSGVKLYLDRNRYGSTESEDLWSALQEATGDPIKEKMYMWTKETGYPVVAVTEVLDEETGEVRALKLRQDRFIASSANKRDWAQNIYPLRIGIRSETGVEMIEMRQQEITVEARGRTLLKVNADHDGFFRTAYSASHLQKLARAAIEGHLSLRDSVGLLCDLRALVRTGLYQSSDLLDGSLSLRPMTDYLVWEAIDRNIQAIRTAFKFSGRSITDALDRLTGDVLGAKAHELGWAMTDEDDATRLAFKASLFSSAGLAGDQRIVSEAKEMFSKRVEGNEKAIPASLRWEVFGIVTKFGDRKELEALFDIWTSSSSEDEKYLALECLGRASNAELVRWVLSHAFTSSVKGQDIFLLVWLVGSSEYGALELWGWFKRSWHRIEESIPVDLQALVLGVALDGLGTAEHLSDAKEFFACRDTKEYLKVLEQKLESLEVRARWAERDTENIKEWLTRHGYYEE</sequence>